<dbReference type="RefSeq" id="WP_183229287.1">
    <property type="nucleotide sequence ID" value="NZ_JACHIM010000009.1"/>
</dbReference>
<dbReference type="AlphaFoldDB" id="A0A840NS82"/>
<evidence type="ECO:0000313" key="2">
    <source>
        <dbReference type="EMBL" id="MBB5074374.1"/>
    </source>
</evidence>
<organism evidence="2 3">
    <name type="scientific">Bartonella callosciuri</name>
    <dbReference type="NCBI Taxonomy" id="686223"/>
    <lineage>
        <taxon>Bacteria</taxon>
        <taxon>Pseudomonadati</taxon>
        <taxon>Pseudomonadota</taxon>
        <taxon>Alphaproteobacteria</taxon>
        <taxon>Hyphomicrobiales</taxon>
        <taxon>Bartonellaceae</taxon>
        <taxon>Bartonella</taxon>
    </lineage>
</organism>
<keyword evidence="1" id="KW-0472">Membrane</keyword>
<evidence type="ECO:0000313" key="3">
    <source>
        <dbReference type="Proteomes" id="UP000561417"/>
    </source>
</evidence>
<dbReference type="Proteomes" id="UP000561417">
    <property type="component" value="Unassembled WGS sequence"/>
</dbReference>
<keyword evidence="1" id="KW-1133">Transmembrane helix</keyword>
<accession>A0A840NS82</accession>
<name>A0A840NS82_9HYPH</name>
<feature type="transmembrane region" description="Helical" evidence="1">
    <location>
        <begin position="59"/>
        <end position="81"/>
    </location>
</feature>
<comment type="caution">
    <text evidence="2">The sequence shown here is derived from an EMBL/GenBank/DDBJ whole genome shotgun (WGS) entry which is preliminary data.</text>
</comment>
<dbReference type="EMBL" id="JACHIM010000009">
    <property type="protein sequence ID" value="MBB5074374.1"/>
    <property type="molecule type" value="Genomic_DNA"/>
</dbReference>
<keyword evidence="1" id="KW-0812">Transmembrane</keyword>
<keyword evidence="3" id="KW-1185">Reference proteome</keyword>
<reference evidence="2 3" key="1">
    <citation type="submission" date="2020-08" db="EMBL/GenBank/DDBJ databases">
        <title>Genomic Encyclopedia of Type Strains, Phase IV (KMG-IV): sequencing the most valuable type-strain genomes for metagenomic binning, comparative biology and taxonomic classification.</title>
        <authorList>
            <person name="Goeker M."/>
        </authorList>
    </citation>
    <scope>NUCLEOTIDE SEQUENCE [LARGE SCALE GENOMIC DNA]</scope>
    <source>
        <strain evidence="2 3">DSM 28538</strain>
    </source>
</reference>
<sequence length="83" mass="8905">MKLVSNEIGFECFFDSFLSVASSPSLMFYNVHCFIGCRVDSCRVDSCRVDSCRVDVAELMAAELMAAGLIAAGLIAAGLMLQS</sequence>
<protein>
    <submittedName>
        <fullName evidence="2">Uncharacterized protein</fullName>
    </submittedName>
</protein>
<proteinExistence type="predicted"/>
<evidence type="ECO:0000256" key="1">
    <source>
        <dbReference type="SAM" id="Phobius"/>
    </source>
</evidence>
<gene>
    <name evidence="2" type="ORF">HNQ69_001512</name>
</gene>